<feature type="chain" id="PRO_5001615184" evidence="8">
    <location>
        <begin position="43"/>
        <end position="474"/>
    </location>
</feature>
<comment type="subcellular location">
    <subcellularLocation>
        <location evidence="1">Cell outer membrane</location>
    </subcellularLocation>
</comment>
<comment type="caution">
    <text evidence="9">The sequence shown here is derived from an EMBL/GenBank/DDBJ whole genome shotgun (WGS) entry which is preliminary data.</text>
</comment>
<evidence type="ECO:0000256" key="1">
    <source>
        <dbReference type="ARBA" id="ARBA00004442"/>
    </source>
</evidence>
<keyword evidence="10" id="KW-1185">Reference proteome</keyword>
<dbReference type="SUPFAM" id="SSF56954">
    <property type="entry name" value="Outer membrane efflux proteins (OEP)"/>
    <property type="match status" value="1"/>
</dbReference>
<proteinExistence type="inferred from homology"/>
<keyword evidence="8" id="KW-0732">Signal</keyword>
<evidence type="ECO:0000256" key="6">
    <source>
        <dbReference type="ARBA" id="ARBA00023136"/>
    </source>
</evidence>
<dbReference type="Proteomes" id="UP000027100">
    <property type="component" value="Unassembled WGS sequence"/>
</dbReference>
<evidence type="ECO:0000313" key="10">
    <source>
        <dbReference type="Proteomes" id="UP000027100"/>
    </source>
</evidence>
<organism evidence="9 10">
    <name type="scientific">Hyphomonas polymorpha PS728</name>
    <dbReference type="NCBI Taxonomy" id="1280954"/>
    <lineage>
        <taxon>Bacteria</taxon>
        <taxon>Pseudomonadati</taxon>
        <taxon>Pseudomonadota</taxon>
        <taxon>Alphaproteobacteria</taxon>
        <taxon>Hyphomonadales</taxon>
        <taxon>Hyphomonadaceae</taxon>
        <taxon>Hyphomonas</taxon>
    </lineage>
</organism>
<dbReference type="PANTHER" id="PTHR30026">
    <property type="entry name" value="OUTER MEMBRANE PROTEIN TOLC"/>
    <property type="match status" value="1"/>
</dbReference>
<keyword evidence="5" id="KW-0812">Transmembrane</keyword>
<dbReference type="PATRIC" id="fig|1280954.3.peg.3344"/>
<keyword evidence="3" id="KW-0813">Transport</keyword>
<evidence type="ECO:0000256" key="2">
    <source>
        <dbReference type="ARBA" id="ARBA00007613"/>
    </source>
</evidence>
<dbReference type="GO" id="GO:1990281">
    <property type="term" value="C:efflux pump complex"/>
    <property type="evidence" value="ECO:0007669"/>
    <property type="project" value="TreeGrafter"/>
</dbReference>
<keyword evidence="7" id="KW-0998">Cell outer membrane</keyword>
<dbReference type="Pfam" id="PF02321">
    <property type="entry name" value="OEP"/>
    <property type="match status" value="2"/>
</dbReference>
<evidence type="ECO:0000256" key="4">
    <source>
        <dbReference type="ARBA" id="ARBA00022452"/>
    </source>
</evidence>
<accession>A0A062VGC6</accession>
<protein>
    <submittedName>
        <fullName evidence="9">Outer membrane efflux protein</fullName>
    </submittedName>
</protein>
<dbReference type="eggNOG" id="COG1538">
    <property type="taxonomic scope" value="Bacteria"/>
</dbReference>
<dbReference type="Gene3D" id="1.20.1600.10">
    <property type="entry name" value="Outer membrane efflux proteins (OEP)"/>
    <property type="match status" value="1"/>
</dbReference>
<dbReference type="AlphaFoldDB" id="A0A062VGC6"/>
<name>A0A062VGC6_9PROT</name>
<dbReference type="GO" id="GO:0015562">
    <property type="term" value="F:efflux transmembrane transporter activity"/>
    <property type="evidence" value="ECO:0007669"/>
    <property type="project" value="InterPro"/>
</dbReference>
<evidence type="ECO:0000256" key="7">
    <source>
        <dbReference type="ARBA" id="ARBA00023237"/>
    </source>
</evidence>
<dbReference type="GO" id="GO:0015288">
    <property type="term" value="F:porin activity"/>
    <property type="evidence" value="ECO:0007669"/>
    <property type="project" value="TreeGrafter"/>
</dbReference>
<dbReference type="InterPro" id="IPR003423">
    <property type="entry name" value="OMP_efflux"/>
</dbReference>
<dbReference type="RefSeq" id="WP_084324392.1">
    <property type="nucleotide sequence ID" value="NZ_ARYM01000025.1"/>
</dbReference>
<gene>
    <name evidence="9" type="ORF">HPO_16560</name>
</gene>
<comment type="similarity">
    <text evidence="2">Belongs to the outer membrane factor (OMF) (TC 1.B.17) family.</text>
</comment>
<feature type="signal peptide" evidence="8">
    <location>
        <begin position="1"/>
        <end position="42"/>
    </location>
</feature>
<dbReference type="GO" id="GO:0009279">
    <property type="term" value="C:cell outer membrane"/>
    <property type="evidence" value="ECO:0007669"/>
    <property type="project" value="UniProtKB-SubCell"/>
</dbReference>
<reference evidence="9 10" key="1">
    <citation type="journal article" date="2014" name="Antonie Van Leeuwenhoek">
        <title>Hyphomonas beringensis sp. nov. and Hyphomonas chukchiensis sp. nov., isolated from surface seawater of the Bering Sea and Chukchi Sea.</title>
        <authorList>
            <person name="Li C."/>
            <person name="Lai Q."/>
            <person name="Li G."/>
            <person name="Dong C."/>
            <person name="Wang J."/>
            <person name="Liao Y."/>
            <person name="Shao Z."/>
        </authorList>
    </citation>
    <scope>NUCLEOTIDE SEQUENCE [LARGE SCALE GENOMIC DNA]</scope>
    <source>
        <strain evidence="9 10">PS728</strain>
    </source>
</reference>
<evidence type="ECO:0000256" key="3">
    <source>
        <dbReference type="ARBA" id="ARBA00022448"/>
    </source>
</evidence>
<evidence type="ECO:0000256" key="8">
    <source>
        <dbReference type="SAM" id="SignalP"/>
    </source>
</evidence>
<dbReference type="OrthoDB" id="187483at2"/>
<dbReference type="InterPro" id="IPR051906">
    <property type="entry name" value="TolC-like"/>
</dbReference>
<keyword evidence="6" id="KW-0472">Membrane</keyword>
<evidence type="ECO:0000256" key="5">
    <source>
        <dbReference type="ARBA" id="ARBA00022692"/>
    </source>
</evidence>
<sequence length="474" mass="52049">MTLANKFGQKKIPALLHPARLFRAGLASAAFAWCAQNGAAQAADPASLDYLSAEQQFLSRSDAIDAAGENVRAKQAQEKSTRTLHRPDLDFELQLLEYQKTLYLPLGPLEPLAADYGIADPLEFRQELRSIRPILTASVPLYTGGRIDATRDGAQAELDAALAERDLTTDEGLVQLVQAYFGQQLAERALGVRRDVLMGLEAHFDEVRHLEEVGLATKAQRLQAEVARDDASREYQEAIARLATANVVLAGLLRAPAGIRPLSPLFVISAPLAPVEAFSQSAMDNHPEIKRLDALAGKAEAGIDIEESKRKPTVFGFAQYNLDREDALLTDPDWAVGIGMRYKFFSGADRKQGVAAARFTAEQVRAGRREARTRIGIGVAKAWYEVEAARKRFLLLDTAIVSAEESLRLQKLAYREQQATSLDVVDAELGLGRARIRQDQAAYDYVIALAELLSASGQMSEFSEYQTRADRIVP</sequence>
<keyword evidence="4" id="KW-1134">Transmembrane beta strand</keyword>
<dbReference type="PANTHER" id="PTHR30026:SF5">
    <property type="entry name" value="ABC-TYPE EFFLUX SYSTEM SECRETIN COMPONENT"/>
    <property type="match status" value="1"/>
</dbReference>
<dbReference type="STRING" id="1280954.HPO_16560"/>
<dbReference type="EMBL" id="ARYM01000025">
    <property type="protein sequence ID" value="KCZ97093.1"/>
    <property type="molecule type" value="Genomic_DNA"/>
</dbReference>
<evidence type="ECO:0000313" key="9">
    <source>
        <dbReference type="EMBL" id="KCZ97093.1"/>
    </source>
</evidence>